<dbReference type="EMBL" id="CP111012">
    <property type="protein sequence ID" value="WAQ95124.1"/>
    <property type="molecule type" value="Genomic_DNA"/>
</dbReference>
<accession>A0ABY7DCU3</accession>
<reference evidence="1" key="1">
    <citation type="submission" date="2022-11" db="EMBL/GenBank/DDBJ databases">
        <title>Centuries of genome instability and evolution in soft-shell clam transmissible cancer (bioRxiv).</title>
        <authorList>
            <person name="Hart S.F.M."/>
            <person name="Yonemitsu M.A."/>
            <person name="Giersch R.M."/>
            <person name="Beal B.F."/>
            <person name="Arriagada G."/>
            <person name="Davis B.W."/>
            <person name="Ostrander E.A."/>
            <person name="Goff S.P."/>
            <person name="Metzger M.J."/>
        </authorList>
    </citation>
    <scope>NUCLEOTIDE SEQUENCE</scope>
    <source>
        <strain evidence="1">MELC-2E11</strain>
        <tissue evidence="1">Siphon/mantle</tissue>
    </source>
</reference>
<dbReference type="PANTHER" id="PTHR47642:SF3">
    <property type="entry name" value="ATP-DEPENDENT DNA HELICASE"/>
    <property type="match status" value="1"/>
</dbReference>
<keyword evidence="2" id="KW-1185">Reference proteome</keyword>
<protein>
    <submittedName>
        <fullName evidence="1">Uncharacterized protein</fullName>
    </submittedName>
</protein>
<gene>
    <name evidence="1" type="ORF">MAR_007595</name>
</gene>
<proteinExistence type="predicted"/>
<dbReference type="Proteomes" id="UP001164746">
    <property type="component" value="Chromosome 1"/>
</dbReference>
<organism evidence="1 2">
    <name type="scientific">Mya arenaria</name>
    <name type="common">Soft-shell clam</name>
    <dbReference type="NCBI Taxonomy" id="6604"/>
    <lineage>
        <taxon>Eukaryota</taxon>
        <taxon>Metazoa</taxon>
        <taxon>Spiralia</taxon>
        <taxon>Lophotrochozoa</taxon>
        <taxon>Mollusca</taxon>
        <taxon>Bivalvia</taxon>
        <taxon>Autobranchia</taxon>
        <taxon>Heteroconchia</taxon>
        <taxon>Euheterodonta</taxon>
        <taxon>Imparidentia</taxon>
        <taxon>Neoheterodontei</taxon>
        <taxon>Myida</taxon>
        <taxon>Myoidea</taxon>
        <taxon>Myidae</taxon>
        <taxon>Mya</taxon>
    </lineage>
</organism>
<dbReference type="InterPro" id="IPR051055">
    <property type="entry name" value="PIF1_helicase"/>
</dbReference>
<evidence type="ECO:0000313" key="1">
    <source>
        <dbReference type="EMBL" id="WAQ95124.1"/>
    </source>
</evidence>
<name>A0ABY7DCU3_MYAAR</name>
<sequence>MEAHINKYLSIFRKQYTPIFRHTLMMLRRLVAKLQTHSHSNYCMKSSKPPCRFGFPKHTYRPSDSLLIIAYNPENLRHWRANMDIQLINDANGAAYYVCHYLYKSEPDELKCALANLINTVFKQNPDMTAFQRLWNVGLCVLKNRRVSAQEADFRLSNLCLIQSSRTVVSLNTRPKERRF</sequence>
<evidence type="ECO:0000313" key="2">
    <source>
        <dbReference type="Proteomes" id="UP001164746"/>
    </source>
</evidence>
<dbReference type="PANTHER" id="PTHR47642">
    <property type="entry name" value="ATP-DEPENDENT DNA HELICASE"/>
    <property type="match status" value="1"/>
</dbReference>